<keyword evidence="1" id="KW-0732">Signal</keyword>
<name>A0A6N2SP27_9ACTO</name>
<dbReference type="EMBL" id="CACRSM010000002">
    <property type="protein sequence ID" value="VYS94779.1"/>
    <property type="molecule type" value="Genomic_DNA"/>
</dbReference>
<reference evidence="2" key="1">
    <citation type="submission" date="2019-11" db="EMBL/GenBank/DDBJ databases">
        <authorList>
            <person name="Feng L."/>
        </authorList>
    </citation>
    <scope>NUCLEOTIDE SEQUENCE</scope>
    <source>
        <strain evidence="2">AodontolyticusLFYP35</strain>
    </source>
</reference>
<proteinExistence type="predicted"/>
<evidence type="ECO:0000313" key="2">
    <source>
        <dbReference type="EMBL" id="VYS94779.1"/>
    </source>
</evidence>
<feature type="signal peptide" evidence="1">
    <location>
        <begin position="1"/>
        <end position="24"/>
    </location>
</feature>
<feature type="chain" id="PRO_5027066832" evidence="1">
    <location>
        <begin position="25"/>
        <end position="267"/>
    </location>
</feature>
<protein>
    <submittedName>
        <fullName evidence="2">Uncharacterized protein</fullName>
    </submittedName>
</protein>
<dbReference type="AlphaFoldDB" id="A0A6N2SP27"/>
<organism evidence="2">
    <name type="scientific">Schaalia odontolytica</name>
    <dbReference type="NCBI Taxonomy" id="1660"/>
    <lineage>
        <taxon>Bacteria</taxon>
        <taxon>Bacillati</taxon>
        <taxon>Actinomycetota</taxon>
        <taxon>Actinomycetes</taxon>
        <taxon>Actinomycetales</taxon>
        <taxon>Actinomycetaceae</taxon>
        <taxon>Schaalia</taxon>
    </lineage>
</organism>
<sequence length="267" mass="29786">MMSTFFLSPLTLPIASVPAFIALAGPDESAQEGLSGEAQMGLDTIYEADGQLRAQAREALAAIGEAKTPLSHLSLSPRFHPNPLRSFCYFFAAEQSAIIQTAGGSEKAEIFCHKSQDLPRFIAERSPFPSQKNRFDGPKGISSAFLEAVHRGDVEDAQRILYEDVSSEKKRSSFLRQVREGQWEYHTWTQWERSTDGYRARQTISTISVPSALYLVESPSIPTFFPPLMPSFTVAEDKTKIPLSRCTRTELWSQLARFFAVDVTTSH</sequence>
<gene>
    <name evidence="2" type="ORF">AOLFYP35_00946</name>
</gene>
<accession>A0A6N2SP27</accession>
<evidence type="ECO:0000256" key="1">
    <source>
        <dbReference type="SAM" id="SignalP"/>
    </source>
</evidence>